<dbReference type="SUPFAM" id="SSF158472">
    <property type="entry name" value="HAMP domain-like"/>
    <property type="match status" value="1"/>
</dbReference>
<dbReference type="Proteomes" id="UP001560019">
    <property type="component" value="Unassembled WGS sequence"/>
</dbReference>
<evidence type="ECO:0000256" key="1">
    <source>
        <dbReference type="SAM" id="Phobius"/>
    </source>
</evidence>
<organism evidence="3 4">
    <name type="scientific">Rhodovulum iodosum</name>
    <dbReference type="NCBI Taxonomy" id="68291"/>
    <lineage>
        <taxon>Bacteria</taxon>
        <taxon>Pseudomonadati</taxon>
        <taxon>Pseudomonadota</taxon>
        <taxon>Alphaproteobacteria</taxon>
        <taxon>Rhodobacterales</taxon>
        <taxon>Paracoccaceae</taxon>
        <taxon>Rhodovulum</taxon>
    </lineage>
</organism>
<feature type="transmembrane region" description="Helical" evidence="1">
    <location>
        <begin position="24"/>
        <end position="47"/>
    </location>
</feature>
<evidence type="ECO:0000313" key="3">
    <source>
        <dbReference type="EMBL" id="MEX5727292.1"/>
    </source>
</evidence>
<dbReference type="Gene3D" id="6.10.340.10">
    <property type="match status" value="1"/>
</dbReference>
<proteinExistence type="predicted"/>
<keyword evidence="1" id="KW-0472">Membrane</keyword>
<dbReference type="RefSeq" id="WP_125407837.1">
    <property type="nucleotide sequence ID" value="NZ_JBEHHI010000001.1"/>
</dbReference>
<name>A0ABV3XPR7_9RHOB</name>
<sequence length="410" mass="44913">MAESDSLSIGRFDKSFLIHMIKDFFLVLLAVTVLEFALKASLVYYNFRVNGEDDARVVAEDLAENVRAIMRNEGGPVAARTMYPILKQNWDELGYKVEIAPADVTVRSIEAGFGFTPQGLSVEAWPEGRYKAAEVQVAAESFCLNCHTEAQVGDVLGTVNVRNYLSRDFALWFEDVKLTAGLAVGKIVLHSVLLFLILRARMEPLLGLRSTVGRLARAYGDLNHRADVRTADEFGALAHDLNLFLDRINRLVGELDQVLKKVVAVNDDIVSVQGALRGRIDRVVSGARRLERDAMLGAKREPLLSQAWFDAIEGAVADLDARLEKAGDDPRGAALVEDLRAVIGNAEAQIAASQTLFEGLAAFGDDTEGLKGAMAEMTRLEERMKTIMETGDVLVQRLRPDLGQGVAQAV</sequence>
<dbReference type="EMBL" id="JBEHHI010000001">
    <property type="protein sequence ID" value="MEX5727292.1"/>
    <property type="molecule type" value="Genomic_DNA"/>
</dbReference>
<dbReference type="Pfam" id="PF00672">
    <property type="entry name" value="HAMP"/>
    <property type="match status" value="1"/>
</dbReference>
<reference evidence="3 4" key="1">
    <citation type="submission" date="2024-06" db="EMBL/GenBank/DDBJ databases">
        <title>Genome of Rhodovulum iodosum, a marine photoferrotroph.</title>
        <authorList>
            <person name="Bianchini G."/>
            <person name="Nikeleit V."/>
            <person name="Kappler A."/>
            <person name="Bryce C."/>
            <person name="Sanchez-Baracaldo P."/>
        </authorList>
    </citation>
    <scope>NUCLEOTIDE SEQUENCE [LARGE SCALE GENOMIC DNA]</scope>
    <source>
        <strain evidence="3 4">UT/N1</strain>
    </source>
</reference>
<gene>
    <name evidence="3" type="ORF">Ga0609869_000645</name>
</gene>
<evidence type="ECO:0000313" key="4">
    <source>
        <dbReference type="Proteomes" id="UP001560019"/>
    </source>
</evidence>
<keyword evidence="1" id="KW-1133">Transmembrane helix</keyword>
<dbReference type="PROSITE" id="PS50885">
    <property type="entry name" value="HAMP"/>
    <property type="match status" value="1"/>
</dbReference>
<protein>
    <submittedName>
        <fullName evidence="3">HAMP domain-containing protein</fullName>
    </submittedName>
</protein>
<keyword evidence="1" id="KW-0812">Transmembrane</keyword>
<accession>A0ABV3XPR7</accession>
<keyword evidence="4" id="KW-1185">Reference proteome</keyword>
<feature type="transmembrane region" description="Helical" evidence="1">
    <location>
        <begin position="178"/>
        <end position="198"/>
    </location>
</feature>
<feature type="domain" description="HAMP" evidence="2">
    <location>
        <begin position="199"/>
        <end position="253"/>
    </location>
</feature>
<dbReference type="InterPro" id="IPR003660">
    <property type="entry name" value="HAMP_dom"/>
</dbReference>
<evidence type="ECO:0000259" key="2">
    <source>
        <dbReference type="PROSITE" id="PS50885"/>
    </source>
</evidence>
<dbReference type="CDD" id="cd06225">
    <property type="entry name" value="HAMP"/>
    <property type="match status" value="1"/>
</dbReference>
<dbReference type="SMART" id="SM00304">
    <property type="entry name" value="HAMP"/>
    <property type="match status" value="1"/>
</dbReference>
<comment type="caution">
    <text evidence="3">The sequence shown here is derived from an EMBL/GenBank/DDBJ whole genome shotgun (WGS) entry which is preliminary data.</text>
</comment>